<protein>
    <submittedName>
        <fullName evidence="1">Uncharacterized protein</fullName>
    </submittedName>
</protein>
<name>A0A5J4UGG1_9EUKA</name>
<dbReference type="AlphaFoldDB" id="A0A5J4UGG1"/>
<dbReference type="Proteomes" id="UP000324800">
    <property type="component" value="Unassembled WGS sequence"/>
</dbReference>
<evidence type="ECO:0000313" key="1">
    <source>
        <dbReference type="EMBL" id="KAA6368615.1"/>
    </source>
</evidence>
<accession>A0A5J4UGG1</accession>
<reference evidence="1 2" key="1">
    <citation type="submission" date="2019-03" db="EMBL/GenBank/DDBJ databases">
        <title>Single cell metagenomics reveals metabolic interactions within the superorganism composed of flagellate Streblomastix strix and complex community of Bacteroidetes bacteria on its surface.</title>
        <authorList>
            <person name="Treitli S.C."/>
            <person name="Kolisko M."/>
            <person name="Husnik F."/>
            <person name="Keeling P."/>
            <person name="Hampl V."/>
        </authorList>
    </citation>
    <scope>NUCLEOTIDE SEQUENCE [LARGE SCALE GENOMIC DNA]</scope>
    <source>
        <strain evidence="1">ST1C</strain>
    </source>
</reference>
<dbReference type="EMBL" id="SNRW01017180">
    <property type="protein sequence ID" value="KAA6368615.1"/>
    <property type="molecule type" value="Genomic_DNA"/>
</dbReference>
<comment type="caution">
    <text evidence="1">The sequence shown here is derived from an EMBL/GenBank/DDBJ whole genome shotgun (WGS) entry which is preliminary data.</text>
</comment>
<gene>
    <name evidence="1" type="ORF">EZS28_035858</name>
</gene>
<proteinExistence type="predicted"/>
<organism evidence="1 2">
    <name type="scientific">Streblomastix strix</name>
    <dbReference type="NCBI Taxonomy" id="222440"/>
    <lineage>
        <taxon>Eukaryota</taxon>
        <taxon>Metamonada</taxon>
        <taxon>Preaxostyla</taxon>
        <taxon>Oxymonadida</taxon>
        <taxon>Streblomastigidae</taxon>
        <taxon>Streblomastix</taxon>
    </lineage>
</organism>
<evidence type="ECO:0000313" key="2">
    <source>
        <dbReference type="Proteomes" id="UP000324800"/>
    </source>
</evidence>
<sequence>MCYNLGCKCGNVYFEMTPVNEPSLPIKRTYPDGVFSNDLIQLDHVNVIDSSINVIMISIMKSPEDVSAMSFSPSVVKLTQLKWLILVCERTGFSYLLQREQ</sequence>